<feature type="region of interest" description="Disordered" evidence="1">
    <location>
        <begin position="74"/>
        <end position="125"/>
    </location>
</feature>
<feature type="compositionally biased region" description="Basic and acidic residues" evidence="1">
    <location>
        <begin position="734"/>
        <end position="749"/>
    </location>
</feature>
<feature type="compositionally biased region" description="Low complexity" evidence="1">
    <location>
        <begin position="428"/>
        <end position="471"/>
    </location>
</feature>
<organism evidence="2 3">
    <name type="scientific">Neoarthrinium moseri</name>
    <dbReference type="NCBI Taxonomy" id="1658444"/>
    <lineage>
        <taxon>Eukaryota</taxon>
        <taxon>Fungi</taxon>
        <taxon>Dikarya</taxon>
        <taxon>Ascomycota</taxon>
        <taxon>Pezizomycotina</taxon>
        <taxon>Sordariomycetes</taxon>
        <taxon>Xylariomycetidae</taxon>
        <taxon>Amphisphaeriales</taxon>
        <taxon>Apiosporaceae</taxon>
        <taxon>Neoarthrinium</taxon>
    </lineage>
</organism>
<evidence type="ECO:0000256" key="1">
    <source>
        <dbReference type="SAM" id="MobiDB-lite"/>
    </source>
</evidence>
<feature type="region of interest" description="Disordered" evidence="1">
    <location>
        <begin position="292"/>
        <end position="316"/>
    </location>
</feature>
<feature type="compositionally biased region" description="Polar residues" evidence="1">
    <location>
        <begin position="300"/>
        <end position="309"/>
    </location>
</feature>
<feature type="region of interest" description="Disordered" evidence="1">
    <location>
        <begin position="649"/>
        <end position="675"/>
    </location>
</feature>
<feature type="region of interest" description="Disordered" evidence="1">
    <location>
        <begin position="334"/>
        <end position="370"/>
    </location>
</feature>
<feature type="compositionally biased region" description="Basic and acidic residues" evidence="1">
    <location>
        <begin position="351"/>
        <end position="364"/>
    </location>
</feature>
<accession>A0A9P9WM94</accession>
<feature type="region of interest" description="Disordered" evidence="1">
    <location>
        <begin position="728"/>
        <end position="815"/>
    </location>
</feature>
<proteinExistence type="predicted"/>
<evidence type="ECO:0000313" key="3">
    <source>
        <dbReference type="Proteomes" id="UP000829685"/>
    </source>
</evidence>
<keyword evidence="3" id="KW-1185">Reference proteome</keyword>
<comment type="caution">
    <text evidence="2">The sequence shown here is derived from an EMBL/GenBank/DDBJ whole genome shotgun (WGS) entry which is preliminary data.</text>
</comment>
<sequence>MPPSVQSAPLATSRRRLSQSMNRVATLGALSGMDPASLPVFRTDSPMTLMSDELRHVYGAPSCDSIVAVLASVGDPRTSEPSAPPESGREVRRNSIAMRDGGQSMASERTDSGKGRSRSRARKEELVAQRVSAAAVTAIPQIQNEFLRQQIEKRQAERARYVPGPRSINEARVVSRPPLSHPTILRPGPDAGHRKAVSEYGLDTGSTALKRGSARASKRKSSIVTSASQALPDWAAAALKGTQFEAAAGVVIPPMPPIPSDEDEARIDSRRASTATVTRDSYVQGAKEKTVRVSRAGGKKSQTARSVSGLSEDDDTRSAYSTYSAATISHLPRGSSIERRALPRPSGVESARIREVAARQEHAAREKKKRTVTVRNVEFEMVSPSSVRSQPLPRTTPLFVPSIPPSREPASSYSVIEAARMATPPSPSSSVSSASAATSPTRSSRSSHSARSSAATSLSGSSRSRSSSPARGAYNPQQHPGTADPTVRDRVVEHVARFRQDLKQRVKDLSPTAAKAPQPQAFELRGPVRKAGQEDIASWQCPAGVRKGVLAVGASSSFAQRAEASSRRRDDRDVGPKRISAYIPPAAPAPVPAIASVGSRPAIVSLREQESSELFMRRTTQKRESFLGAPAPDVGLPSKGSVAQFDFNFSGAGRGPVQTPSLPAQRAETPPDFEPVPQRKDSLFMGSGGASAHTAQRDSFFASWAEPKTPAATASELSIQSHEELDVVAAGFGDPRRTEATAPVDDRRVLPSQQQASRSNASPLQRQAVANAAGAASHPPMARQAGRVGSVGSGGNRALRRKGNVGDFSKVRHTR</sequence>
<gene>
    <name evidence="2" type="ORF">JX265_006315</name>
</gene>
<dbReference type="Proteomes" id="UP000829685">
    <property type="component" value="Unassembled WGS sequence"/>
</dbReference>
<reference evidence="2" key="1">
    <citation type="submission" date="2021-03" db="EMBL/GenBank/DDBJ databases">
        <title>Revisited historic fungal species revealed as producer of novel bioactive compounds through whole genome sequencing and comparative genomics.</title>
        <authorList>
            <person name="Vignolle G.A."/>
            <person name="Hochenegger N."/>
            <person name="Mach R.L."/>
            <person name="Mach-Aigner A.R."/>
            <person name="Javad Rahimi M."/>
            <person name="Salim K.A."/>
            <person name="Chan C.M."/>
            <person name="Lim L.B.L."/>
            <person name="Cai F."/>
            <person name="Druzhinina I.S."/>
            <person name="U'Ren J.M."/>
            <person name="Derntl C."/>
        </authorList>
    </citation>
    <scope>NUCLEOTIDE SEQUENCE</scope>
    <source>
        <strain evidence="2">TUCIM 5799</strain>
    </source>
</reference>
<feature type="compositionally biased region" description="Polar residues" evidence="1">
    <location>
        <begin position="751"/>
        <end position="765"/>
    </location>
</feature>
<feature type="region of interest" description="Disordered" evidence="1">
    <location>
        <begin position="382"/>
        <end position="487"/>
    </location>
</feature>
<dbReference type="AlphaFoldDB" id="A0A9P9WM94"/>
<protein>
    <submittedName>
        <fullName evidence="2">Uncharacterized protein</fullName>
    </submittedName>
</protein>
<feature type="compositionally biased region" description="Polar residues" evidence="1">
    <location>
        <begin position="383"/>
        <end position="393"/>
    </location>
</feature>
<dbReference type="EMBL" id="JAFIMR010000014">
    <property type="protein sequence ID" value="KAI1870145.1"/>
    <property type="molecule type" value="Genomic_DNA"/>
</dbReference>
<name>A0A9P9WM94_9PEZI</name>
<evidence type="ECO:0000313" key="2">
    <source>
        <dbReference type="EMBL" id="KAI1870145.1"/>
    </source>
</evidence>